<name>A0A8C2R3K1_CAPHI</name>
<dbReference type="GO" id="GO:0009986">
    <property type="term" value="C:cell surface"/>
    <property type="evidence" value="ECO:0007669"/>
    <property type="project" value="TreeGrafter"/>
</dbReference>
<evidence type="ECO:0000256" key="2">
    <source>
        <dbReference type="ARBA" id="ARBA00022475"/>
    </source>
</evidence>
<feature type="chain" id="PRO_5034095031" description="Ig-like domain-containing protein" evidence="11">
    <location>
        <begin position="21"/>
        <end position="156"/>
    </location>
</feature>
<reference evidence="13" key="2">
    <citation type="submission" date="2025-08" db="UniProtKB">
        <authorList>
            <consortium name="Ensembl"/>
        </authorList>
    </citation>
    <scope>IDENTIFICATION</scope>
</reference>
<evidence type="ECO:0000256" key="8">
    <source>
        <dbReference type="ARBA" id="ARBA00023180"/>
    </source>
</evidence>
<accession>A0A8C2R3K1</accession>
<dbReference type="Gene3D" id="2.60.40.10">
    <property type="entry name" value="Immunoglobulins"/>
    <property type="match status" value="1"/>
</dbReference>
<protein>
    <recommendedName>
        <fullName evidence="12">Ig-like domain-containing protein</fullName>
    </recommendedName>
</protein>
<dbReference type="InterPro" id="IPR036179">
    <property type="entry name" value="Ig-like_dom_sf"/>
</dbReference>
<dbReference type="GO" id="GO:0001786">
    <property type="term" value="F:phosphatidylserine binding"/>
    <property type="evidence" value="ECO:0007669"/>
    <property type="project" value="TreeGrafter"/>
</dbReference>
<organism evidence="13">
    <name type="scientific">Capra hircus</name>
    <name type="common">Goat</name>
    <dbReference type="NCBI Taxonomy" id="9925"/>
    <lineage>
        <taxon>Eukaryota</taxon>
        <taxon>Metazoa</taxon>
        <taxon>Chordata</taxon>
        <taxon>Craniata</taxon>
        <taxon>Vertebrata</taxon>
        <taxon>Euteleostomi</taxon>
        <taxon>Mammalia</taxon>
        <taxon>Eutheria</taxon>
        <taxon>Laurasiatheria</taxon>
        <taxon>Artiodactyla</taxon>
        <taxon>Ruminantia</taxon>
        <taxon>Pecora</taxon>
        <taxon>Bovidae</taxon>
        <taxon>Caprinae</taxon>
        <taxon>Capra</taxon>
    </lineage>
</organism>
<dbReference type="GO" id="GO:0005886">
    <property type="term" value="C:plasma membrane"/>
    <property type="evidence" value="ECO:0007669"/>
    <property type="project" value="UniProtKB-SubCell"/>
</dbReference>
<evidence type="ECO:0000256" key="10">
    <source>
        <dbReference type="ARBA" id="ARBA00038203"/>
    </source>
</evidence>
<dbReference type="AlphaFoldDB" id="A0A8C2R3K1"/>
<dbReference type="InterPro" id="IPR013106">
    <property type="entry name" value="Ig_V-set"/>
</dbReference>
<reference evidence="13" key="1">
    <citation type="submission" date="2019-03" db="EMBL/GenBank/DDBJ databases">
        <title>Genome sequencing and reference-guided assembly of Black Bengal Goat (Capra hircus).</title>
        <authorList>
            <person name="Siddiki A.Z."/>
            <person name="Baten A."/>
            <person name="Billah M."/>
            <person name="Alam M.A.U."/>
            <person name="Shawrob K.S.M."/>
            <person name="Saha S."/>
            <person name="Chowdhury M."/>
            <person name="Rahman A.H."/>
            <person name="Stear M."/>
            <person name="Miah G."/>
            <person name="Das G.B."/>
            <person name="Hossain M.M."/>
            <person name="Kumkum M."/>
            <person name="Islam M.S."/>
            <person name="Mollah A.M."/>
            <person name="Ahsan A."/>
            <person name="Tusar F."/>
            <person name="Khan M.K.I."/>
        </authorList>
    </citation>
    <scope>NUCLEOTIDE SEQUENCE [LARGE SCALE GENOMIC DNA]</scope>
</reference>
<evidence type="ECO:0000256" key="7">
    <source>
        <dbReference type="ARBA" id="ARBA00023157"/>
    </source>
</evidence>
<comment type="similarity">
    <text evidence="10">Belongs to the immunoglobulin superfamily. TIM family.</text>
</comment>
<dbReference type="InterPro" id="IPR003599">
    <property type="entry name" value="Ig_sub"/>
</dbReference>
<feature type="signal peptide" evidence="11">
    <location>
        <begin position="1"/>
        <end position="20"/>
    </location>
</feature>
<evidence type="ECO:0000256" key="3">
    <source>
        <dbReference type="ARBA" id="ARBA00022692"/>
    </source>
</evidence>
<evidence type="ECO:0000256" key="11">
    <source>
        <dbReference type="SAM" id="SignalP"/>
    </source>
</evidence>
<dbReference type="Ensembl" id="ENSCHIT00010032338.1">
    <property type="protein sequence ID" value="ENSCHIP00010022868.1"/>
    <property type="gene ID" value="ENSCHIG00010017009.1"/>
</dbReference>
<dbReference type="SMART" id="SM00409">
    <property type="entry name" value="IG"/>
    <property type="match status" value="1"/>
</dbReference>
<keyword evidence="2" id="KW-1003">Cell membrane</keyword>
<keyword evidence="9" id="KW-0393">Immunoglobulin domain</keyword>
<evidence type="ECO:0000256" key="1">
    <source>
        <dbReference type="ARBA" id="ARBA00004251"/>
    </source>
</evidence>
<evidence type="ECO:0000256" key="9">
    <source>
        <dbReference type="ARBA" id="ARBA00023319"/>
    </source>
</evidence>
<evidence type="ECO:0000259" key="12">
    <source>
        <dbReference type="PROSITE" id="PS50835"/>
    </source>
</evidence>
<dbReference type="InterPro" id="IPR013783">
    <property type="entry name" value="Ig-like_fold"/>
</dbReference>
<dbReference type="GO" id="GO:0033005">
    <property type="term" value="P:positive regulation of mast cell activation"/>
    <property type="evidence" value="ECO:0007669"/>
    <property type="project" value="TreeGrafter"/>
</dbReference>
<evidence type="ECO:0000256" key="5">
    <source>
        <dbReference type="ARBA" id="ARBA00022989"/>
    </source>
</evidence>
<evidence type="ECO:0000313" key="13">
    <source>
        <dbReference type="Ensembl" id="ENSCHIP00010022868.1"/>
    </source>
</evidence>
<dbReference type="PANTHER" id="PTHR47009:SF1">
    <property type="entry name" value="HEPATITIS A VIRUS CELLULAR RECEPTOR 1"/>
    <property type="match status" value="1"/>
</dbReference>
<feature type="domain" description="Ig-like" evidence="12">
    <location>
        <begin position="3"/>
        <end position="125"/>
    </location>
</feature>
<sequence length="156" mass="17447">MHPWVAILGLLLLLTDGVTSYSQVTGVAGQSIRLPCSYTGEITSACWGRGKCSWLSCGTDIIQTDGYNVIFQKDRRYQLKGYIGERDLSLTIEDADPSDSGLYCCRIEKRGWFNDIKIMQELSIRTETRMEALIGLQHYTPKSNKKCTSMVGFSSS</sequence>
<keyword evidence="8" id="KW-0325">Glycoprotein</keyword>
<keyword evidence="7" id="KW-1015">Disulfide bond</keyword>
<keyword evidence="6" id="KW-0472">Membrane</keyword>
<dbReference type="Pfam" id="PF07686">
    <property type="entry name" value="V-set"/>
    <property type="match status" value="1"/>
</dbReference>
<dbReference type="GO" id="GO:0001618">
    <property type="term" value="F:virus receptor activity"/>
    <property type="evidence" value="ECO:0007669"/>
    <property type="project" value="TreeGrafter"/>
</dbReference>
<evidence type="ECO:0000256" key="4">
    <source>
        <dbReference type="ARBA" id="ARBA00022729"/>
    </source>
</evidence>
<dbReference type="InterPro" id="IPR007110">
    <property type="entry name" value="Ig-like_dom"/>
</dbReference>
<evidence type="ECO:0000256" key="6">
    <source>
        <dbReference type="ARBA" id="ARBA00023136"/>
    </source>
</evidence>
<comment type="subcellular location">
    <subcellularLocation>
        <location evidence="1">Cell membrane</location>
        <topology evidence="1">Single-pass type I membrane protein</topology>
    </subcellularLocation>
</comment>
<dbReference type="GO" id="GO:0006911">
    <property type="term" value="P:phagocytosis, engulfment"/>
    <property type="evidence" value="ECO:0007669"/>
    <property type="project" value="TreeGrafter"/>
</dbReference>
<keyword evidence="3" id="KW-0812">Transmembrane</keyword>
<dbReference type="PANTHER" id="PTHR47009">
    <property type="entry name" value="HEPATITIS A VIRUS CELLULAR RECEPTOR 1 HOMOLOG"/>
    <property type="match status" value="1"/>
</dbReference>
<proteinExistence type="inferred from homology"/>
<dbReference type="InterPro" id="IPR052331">
    <property type="entry name" value="TIM_domain-containing_protein"/>
</dbReference>
<keyword evidence="4 11" id="KW-0732">Signal</keyword>
<keyword evidence="5" id="KW-1133">Transmembrane helix</keyword>
<dbReference type="FunFam" id="2.60.40.10:FF:000774">
    <property type="entry name" value="Hepatitis A virus cellular receptor 1"/>
    <property type="match status" value="1"/>
</dbReference>
<dbReference type="SUPFAM" id="SSF48726">
    <property type="entry name" value="Immunoglobulin"/>
    <property type="match status" value="1"/>
</dbReference>
<dbReference type="PROSITE" id="PS50835">
    <property type="entry name" value="IG_LIKE"/>
    <property type="match status" value="1"/>
</dbReference>